<accession>A0A1C4E1T8</accession>
<proteinExistence type="predicted"/>
<dbReference type="RefSeq" id="WP_087984328.1">
    <property type="nucleotide sequence ID" value="NZ_FMBI01000030.1"/>
</dbReference>
<dbReference type="GO" id="GO:0031012">
    <property type="term" value="C:extracellular matrix"/>
    <property type="evidence" value="ECO:0007669"/>
    <property type="project" value="InterPro"/>
</dbReference>
<name>A0A1C4E1T8_BACTU</name>
<dbReference type="GO" id="GO:0008270">
    <property type="term" value="F:zinc ion binding"/>
    <property type="evidence" value="ECO:0007669"/>
    <property type="project" value="InterPro"/>
</dbReference>
<dbReference type="EMBL" id="FMBI01000030">
    <property type="protein sequence ID" value="SCC37597.1"/>
    <property type="molecule type" value="Genomic_DNA"/>
</dbReference>
<keyword evidence="3" id="KW-0378">Hydrolase</keyword>
<sequence length="173" mass="19000">MPSTREKVHLHLKVLENPGIPINNMVNAMSEVYSTAGFDVEIVSTETLNLPHLKDLDIGICTMGNVTDEQKELFENRNNVKVNELTVYFVRSTIPPTNGCAAHPSQKPGAVVTSVASVWTLGHEIGHVLGLRHVNNNEQLMTRNGTGNITNPPPDLSSSEIETMRNSQYTTPN</sequence>
<evidence type="ECO:0000259" key="6">
    <source>
        <dbReference type="Pfam" id="PF00413"/>
    </source>
</evidence>
<dbReference type="Gene3D" id="3.40.390.10">
    <property type="entry name" value="Collagenase (Catalytic Domain)"/>
    <property type="match status" value="1"/>
</dbReference>
<organism evidence="7 8">
    <name type="scientific">Bacillus thuringiensis</name>
    <dbReference type="NCBI Taxonomy" id="1428"/>
    <lineage>
        <taxon>Bacteria</taxon>
        <taxon>Bacillati</taxon>
        <taxon>Bacillota</taxon>
        <taxon>Bacilli</taxon>
        <taxon>Bacillales</taxon>
        <taxon>Bacillaceae</taxon>
        <taxon>Bacillus</taxon>
        <taxon>Bacillus cereus group</taxon>
    </lineage>
</organism>
<dbReference type="SUPFAM" id="SSF55486">
    <property type="entry name" value="Metalloproteases ('zincins'), catalytic domain"/>
    <property type="match status" value="1"/>
</dbReference>
<dbReference type="Pfam" id="PF00413">
    <property type="entry name" value="Peptidase_M10"/>
    <property type="match status" value="1"/>
</dbReference>
<evidence type="ECO:0000256" key="3">
    <source>
        <dbReference type="ARBA" id="ARBA00022801"/>
    </source>
</evidence>
<evidence type="ECO:0000256" key="2">
    <source>
        <dbReference type="ARBA" id="ARBA00022723"/>
    </source>
</evidence>
<evidence type="ECO:0000256" key="1">
    <source>
        <dbReference type="ARBA" id="ARBA00022670"/>
    </source>
</evidence>
<feature type="domain" description="Peptidase M10 metallopeptidase" evidence="6">
    <location>
        <begin position="118"/>
        <end position="145"/>
    </location>
</feature>
<protein>
    <recommendedName>
        <fullName evidence="6">Peptidase M10 metallopeptidase domain-containing protein</fullName>
    </recommendedName>
</protein>
<dbReference type="InterPro" id="IPR024079">
    <property type="entry name" value="MetalloPept_cat_dom_sf"/>
</dbReference>
<feature type="region of interest" description="Disordered" evidence="5">
    <location>
        <begin position="142"/>
        <end position="173"/>
    </location>
</feature>
<dbReference type="Proteomes" id="UP000195991">
    <property type="component" value="Unassembled WGS sequence"/>
</dbReference>
<evidence type="ECO:0000256" key="5">
    <source>
        <dbReference type="SAM" id="MobiDB-lite"/>
    </source>
</evidence>
<keyword evidence="2" id="KW-0479">Metal-binding</keyword>
<reference evidence="7 8" key="1">
    <citation type="submission" date="2016-08" db="EMBL/GenBank/DDBJ databases">
        <authorList>
            <person name="Seilhamer J.J."/>
        </authorList>
    </citation>
    <scope>NUCLEOTIDE SEQUENCE [LARGE SCALE GENOMIC DNA]</scope>
    <source>
        <strain evidence="7 8">IEBC_T61001</strain>
    </source>
</reference>
<evidence type="ECO:0000313" key="8">
    <source>
        <dbReference type="Proteomes" id="UP000195991"/>
    </source>
</evidence>
<evidence type="ECO:0000256" key="4">
    <source>
        <dbReference type="ARBA" id="ARBA00022833"/>
    </source>
</evidence>
<evidence type="ECO:0000313" key="7">
    <source>
        <dbReference type="EMBL" id="SCC37597.1"/>
    </source>
</evidence>
<dbReference type="GO" id="GO:0006508">
    <property type="term" value="P:proteolysis"/>
    <property type="evidence" value="ECO:0007669"/>
    <property type="project" value="UniProtKB-KW"/>
</dbReference>
<keyword evidence="4" id="KW-0862">Zinc</keyword>
<gene>
    <name evidence="7" type="ORF">BTT61001_02830</name>
</gene>
<dbReference type="GO" id="GO:0004222">
    <property type="term" value="F:metalloendopeptidase activity"/>
    <property type="evidence" value="ECO:0007669"/>
    <property type="project" value="InterPro"/>
</dbReference>
<dbReference type="InterPro" id="IPR001818">
    <property type="entry name" value="Pept_M10_metallopeptidase"/>
</dbReference>
<keyword evidence="1" id="KW-0645">Protease</keyword>
<dbReference type="AlphaFoldDB" id="A0A1C4E1T8"/>